<protein>
    <submittedName>
        <fullName evidence="1">Uncharacterized protein</fullName>
    </submittedName>
</protein>
<dbReference type="AlphaFoldDB" id="A0A4Y7IFT9"/>
<dbReference type="Proteomes" id="UP000316621">
    <property type="component" value="Chromosome 1"/>
</dbReference>
<proteinExistence type="predicted"/>
<sequence length="48" mass="5143">MEPADVTMDVEQSTPASIVVLLGSTSGIIYPIGVFTSTLAEEYLDFAY</sequence>
<dbReference type="EMBL" id="CM010715">
    <property type="protein sequence ID" value="RZC47783.1"/>
    <property type="molecule type" value="Genomic_DNA"/>
</dbReference>
<accession>A0A4Y7IFT9</accession>
<name>A0A4Y7IFT9_PAPSO</name>
<evidence type="ECO:0000313" key="2">
    <source>
        <dbReference type="Proteomes" id="UP000316621"/>
    </source>
</evidence>
<organism evidence="1 2">
    <name type="scientific">Papaver somniferum</name>
    <name type="common">Opium poppy</name>
    <dbReference type="NCBI Taxonomy" id="3469"/>
    <lineage>
        <taxon>Eukaryota</taxon>
        <taxon>Viridiplantae</taxon>
        <taxon>Streptophyta</taxon>
        <taxon>Embryophyta</taxon>
        <taxon>Tracheophyta</taxon>
        <taxon>Spermatophyta</taxon>
        <taxon>Magnoliopsida</taxon>
        <taxon>Ranunculales</taxon>
        <taxon>Papaveraceae</taxon>
        <taxon>Papaveroideae</taxon>
        <taxon>Papaver</taxon>
    </lineage>
</organism>
<reference evidence="1 2" key="1">
    <citation type="journal article" date="2018" name="Science">
        <title>The opium poppy genome and morphinan production.</title>
        <authorList>
            <person name="Guo L."/>
            <person name="Winzer T."/>
            <person name="Yang X."/>
            <person name="Li Y."/>
            <person name="Ning Z."/>
            <person name="He Z."/>
            <person name="Teodor R."/>
            <person name="Lu Y."/>
            <person name="Bowser T.A."/>
            <person name="Graham I.A."/>
            <person name="Ye K."/>
        </authorList>
    </citation>
    <scope>NUCLEOTIDE SEQUENCE [LARGE SCALE GENOMIC DNA]</scope>
    <source>
        <strain evidence="2">cv. HN1</strain>
        <tissue evidence="1">Leaves</tissue>
    </source>
</reference>
<evidence type="ECO:0000313" key="1">
    <source>
        <dbReference type="EMBL" id="RZC47783.1"/>
    </source>
</evidence>
<keyword evidence="2" id="KW-1185">Reference proteome</keyword>
<dbReference type="Gramene" id="RZC47783">
    <property type="protein sequence ID" value="RZC47783"/>
    <property type="gene ID" value="C5167_040737"/>
</dbReference>
<gene>
    <name evidence="1" type="ORF">C5167_040737</name>
</gene>